<evidence type="ECO:0000259" key="6">
    <source>
        <dbReference type="Pfam" id="PF00462"/>
    </source>
</evidence>
<comment type="caution">
    <text evidence="7">The sequence shown here is derived from an EMBL/GenBank/DDBJ whole genome shotgun (WGS) entry which is preliminary data.</text>
</comment>
<keyword evidence="5" id="KW-0732">Signal</keyword>
<dbReference type="AlphaFoldDB" id="A0A9P5T9L2"/>
<evidence type="ECO:0000256" key="5">
    <source>
        <dbReference type="SAM" id="SignalP"/>
    </source>
</evidence>
<dbReference type="Proteomes" id="UP000759537">
    <property type="component" value="Unassembled WGS sequence"/>
</dbReference>
<dbReference type="GO" id="GO:0015038">
    <property type="term" value="F:glutathione disulfide oxidoreductase activity"/>
    <property type="evidence" value="ECO:0007669"/>
    <property type="project" value="TreeGrafter"/>
</dbReference>
<dbReference type="GO" id="GO:0034599">
    <property type="term" value="P:cellular response to oxidative stress"/>
    <property type="evidence" value="ECO:0007669"/>
    <property type="project" value="TreeGrafter"/>
</dbReference>
<reference evidence="7" key="2">
    <citation type="journal article" date="2020" name="Nat. Commun.">
        <title>Large-scale genome sequencing of mycorrhizal fungi provides insights into the early evolution of symbiotic traits.</title>
        <authorList>
            <person name="Miyauchi S."/>
            <person name="Kiss E."/>
            <person name="Kuo A."/>
            <person name="Drula E."/>
            <person name="Kohler A."/>
            <person name="Sanchez-Garcia M."/>
            <person name="Morin E."/>
            <person name="Andreopoulos B."/>
            <person name="Barry K.W."/>
            <person name="Bonito G."/>
            <person name="Buee M."/>
            <person name="Carver A."/>
            <person name="Chen C."/>
            <person name="Cichocki N."/>
            <person name="Clum A."/>
            <person name="Culley D."/>
            <person name="Crous P.W."/>
            <person name="Fauchery L."/>
            <person name="Girlanda M."/>
            <person name="Hayes R.D."/>
            <person name="Keri Z."/>
            <person name="LaButti K."/>
            <person name="Lipzen A."/>
            <person name="Lombard V."/>
            <person name="Magnuson J."/>
            <person name="Maillard F."/>
            <person name="Murat C."/>
            <person name="Nolan M."/>
            <person name="Ohm R.A."/>
            <person name="Pangilinan J."/>
            <person name="Pereira M.F."/>
            <person name="Perotto S."/>
            <person name="Peter M."/>
            <person name="Pfister S."/>
            <person name="Riley R."/>
            <person name="Sitrit Y."/>
            <person name="Stielow J.B."/>
            <person name="Szollosi G."/>
            <person name="Zifcakova L."/>
            <person name="Stursova M."/>
            <person name="Spatafora J.W."/>
            <person name="Tedersoo L."/>
            <person name="Vaario L.M."/>
            <person name="Yamada A."/>
            <person name="Yan M."/>
            <person name="Wang P."/>
            <person name="Xu J."/>
            <person name="Bruns T."/>
            <person name="Baldrian P."/>
            <person name="Vilgalys R."/>
            <person name="Dunand C."/>
            <person name="Henrissat B."/>
            <person name="Grigoriev I.V."/>
            <person name="Hibbett D."/>
            <person name="Nagy L.G."/>
            <person name="Martin F.M."/>
        </authorList>
    </citation>
    <scope>NUCLEOTIDE SEQUENCE</scope>
    <source>
        <strain evidence="7">Prilba</strain>
    </source>
</reference>
<dbReference type="GO" id="GO:0005737">
    <property type="term" value="C:cytoplasm"/>
    <property type="evidence" value="ECO:0007669"/>
    <property type="project" value="TreeGrafter"/>
</dbReference>
<dbReference type="PROSITE" id="PS00195">
    <property type="entry name" value="GLUTAREDOXIN_1"/>
    <property type="match status" value="1"/>
</dbReference>
<dbReference type="Pfam" id="PF00462">
    <property type="entry name" value="Glutaredoxin"/>
    <property type="match status" value="1"/>
</dbReference>
<keyword evidence="4" id="KW-0676">Redox-active center</keyword>
<proteinExistence type="predicted"/>
<keyword evidence="8" id="KW-1185">Reference proteome</keyword>
<feature type="chain" id="PRO_5040212269" evidence="5">
    <location>
        <begin position="22"/>
        <end position="130"/>
    </location>
</feature>
<dbReference type="CDD" id="cd03419">
    <property type="entry name" value="GRX_GRXh_1_2_like"/>
    <property type="match status" value="1"/>
</dbReference>
<evidence type="ECO:0000256" key="4">
    <source>
        <dbReference type="ARBA" id="ARBA00023284"/>
    </source>
</evidence>
<dbReference type="PANTHER" id="PTHR45694">
    <property type="entry name" value="GLUTAREDOXIN 2"/>
    <property type="match status" value="1"/>
</dbReference>
<dbReference type="InterPro" id="IPR011899">
    <property type="entry name" value="Glutaredoxin_euk/vir"/>
</dbReference>
<dbReference type="EMBL" id="WHVB01000007">
    <property type="protein sequence ID" value="KAF8481012.1"/>
    <property type="molecule type" value="Genomic_DNA"/>
</dbReference>
<evidence type="ECO:0000313" key="7">
    <source>
        <dbReference type="EMBL" id="KAF8481012.1"/>
    </source>
</evidence>
<keyword evidence="2" id="KW-0249">Electron transport</keyword>
<dbReference type="OrthoDB" id="418495at2759"/>
<sequence length="130" mass="14427">MASRRSFSLFSALFSTSAASSSNPSPRQLKDLAIKDLITQTIAENRVVIFSKSYCPFCTRAKDLFATHLPDVHVKVLELDLRDDGPDIQGYLAQLTNQRSVPNIFINQMHVGGNDDLQALYKKDGVKALL</sequence>
<evidence type="ECO:0000256" key="1">
    <source>
        <dbReference type="ARBA" id="ARBA00022448"/>
    </source>
</evidence>
<dbReference type="InterPro" id="IPR036249">
    <property type="entry name" value="Thioredoxin-like_sf"/>
</dbReference>
<protein>
    <submittedName>
        <fullName evidence="7">Thioredoxin-like protein</fullName>
    </submittedName>
</protein>
<feature type="domain" description="Glutaredoxin" evidence="6">
    <location>
        <begin position="47"/>
        <end position="111"/>
    </location>
</feature>
<dbReference type="InterPro" id="IPR011767">
    <property type="entry name" value="GLR_AS"/>
</dbReference>
<dbReference type="FunFam" id="3.40.30.10:FF:000276">
    <property type="entry name" value="Glutaredoxin 3"/>
    <property type="match status" value="1"/>
</dbReference>
<organism evidence="7 8">
    <name type="scientific">Russula ochroleuca</name>
    <dbReference type="NCBI Taxonomy" id="152965"/>
    <lineage>
        <taxon>Eukaryota</taxon>
        <taxon>Fungi</taxon>
        <taxon>Dikarya</taxon>
        <taxon>Basidiomycota</taxon>
        <taxon>Agaricomycotina</taxon>
        <taxon>Agaricomycetes</taxon>
        <taxon>Russulales</taxon>
        <taxon>Russulaceae</taxon>
        <taxon>Russula</taxon>
    </lineage>
</organism>
<dbReference type="SUPFAM" id="SSF52833">
    <property type="entry name" value="Thioredoxin-like"/>
    <property type="match status" value="1"/>
</dbReference>
<dbReference type="NCBIfam" id="TIGR02180">
    <property type="entry name" value="GRX_euk"/>
    <property type="match status" value="1"/>
</dbReference>
<evidence type="ECO:0000256" key="2">
    <source>
        <dbReference type="ARBA" id="ARBA00022982"/>
    </source>
</evidence>
<dbReference type="InterPro" id="IPR002109">
    <property type="entry name" value="Glutaredoxin"/>
</dbReference>
<evidence type="ECO:0000313" key="8">
    <source>
        <dbReference type="Proteomes" id="UP000759537"/>
    </source>
</evidence>
<dbReference type="PROSITE" id="PS51354">
    <property type="entry name" value="GLUTAREDOXIN_2"/>
    <property type="match status" value="1"/>
</dbReference>
<dbReference type="InterPro" id="IPR014025">
    <property type="entry name" value="Glutaredoxin_subgr"/>
</dbReference>
<dbReference type="PANTHER" id="PTHR45694:SF18">
    <property type="entry name" value="GLUTAREDOXIN-1-RELATED"/>
    <property type="match status" value="1"/>
</dbReference>
<name>A0A9P5T9L2_9AGAM</name>
<dbReference type="Gene3D" id="3.40.30.10">
    <property type="entry name" value="Glutaredoxin"/>
    <property type="match status" value="1"/>
</dbReference>
<evidence type="ECO:0000256" key="3">
    <source>
        <dbReference type="ARBA" id="ARBA00023157"/>
    </source>
</evidence>
<gene>
    <name evidence="7" type="ORF">DFH94DRAFT_737369</name>
</gene>
<keyword evidence="3" id="KW-1015">Disulfide bond</keyword>
<dbReference type="PRINTS" id="PR00160">
    <property type="entry name" value="GLUTAREDOXIN"/>
</dbReference>
<feature type="signal peptide" evidence="5">
    <location>
        <begin position="1"/>
        <end position="21"/>
    </location>
</feature>
<reference evidence="7" key="1">
    <citation type="submission" date="2019-10" db="EMBL/GenBank/DDBJ databases">
        <authorList>
            <consortium name="DOE Joint Genome Institute"/>
            <person name="Kuo A."/>
            <person name="Miyauchi S."/>
            <person name="Kiss E."/>
            <person name="Drula E."/>
            <person name="Kohler A."/>
            <person name="Sanchez-Garcia M."/>
            <person name="Andreopoulos B."/>
            <person name="Barry K.W."/>
            <person name="Bonito G."/>
            <person name="Buee M."/>
            <person name="Carver A."/>
            <person name="Chen C."/>
            <person name="Cichocki N."/>
            <person name="Clum A."/>
            <person name="Culley D."/>
            <person name="Crous P.W."/>
            <person name="Fauchery L."/>
            <person name="Girlanda M."/>
            <person name="Hayes R."/>
            <person name="Keri Z."/>
            <person name="LaButti K."/>
            <person name="Lipzen A."/>
            <person name="Lombard V."/>
            <person name="Magnuson J."/>
            <person name="Maillard F."/>
            <person name="Morin E."/>
            <person name="Murat C."/>
            <person name="Nolan M."/>
            <person name="Ohm R."/>
            <person name="Pangilinan J."/>
            <person name="Pereira M."/>
            <person name="Perotto S."/>
            <person name="Peter M."/>
            <person name="Riley R."/>
            <person name="Sitrit Y."/>
            <person name="Stielow B."/>
            <person name="Szollosi G."/>
            <person name="Zifcakova L."/>
            <person name="Stursova M."/>
            <person name="Spatafora J.W."/>
            <person name="Tedersoo L."/>
            <person name="Vaario L.-M."/>
            <person name="Yamada A."/>
            <person name="Yan M."/>
            <person name="Wang P."/>
            <person name="Xu J."/>
            <person name="Bruns T."/>
            <person name="Baldrian P."/>
            <person name="Vilgalys R."/>
            <person name="Henrissat B."/>
            <person name="Grigoriev I.V."/>
            <person name="Hibbett D."/>
            <person name="Nagy L.G."/>
            <person name="Martin F.M."/>
        </authorList>
    </citation>
    <scope>NUCLEOTIDE SEQUENCE</scope>
    <source>
        <strain evidence="7">Prilba</strain>
    </source>
</reference>
<accession>A0A9P5T9L2</accession>
<keyword evidence="1" id="KW-0813">Transport</keyword>